<evidence type="ECO:0000313" key="2">
    <source>
        <dbReference type="EMBL" id="MFC4788298.1"/>
    </source>
</evidence>
<dbReference type="Proteomes" id="UP001596001">
    <property type="component" value="Unassembled WGS sequence"/>
</dbReference>
<accession>A0ABV9QB38</accession>
<feature type="transmembrane region" description="Helical" evidence="1">
    <location>
        <begin position="63"/>
        <end position="84"/>
    </location>
</feature>
<dbReference type="InterPro" id="IPR025356">
    <property type="entry name" value="DUF4260"/>
</dbReference>
<keyword evidence="1" id="KW-0812">Transmembrane</keyword>
<gene>
    <name evidence="2" type="ORF">ACFO6X_04785</name>
</gene>
<evidence type="ECO:0000256" key="1">
    <source>
        <dbReference type="SAM" id="Phobius"/>
    </source>
</evidence>
<comment type="caution">
    <text evidence="2">The sequence shown here is derived from an EMBL/GenBank/DDBJ whole genome shotgun (WGS) entry which is preliminary data.</text>
</comment>
<proteinExistence type="predicted"/>
<keyword evidence="3" id="KW-1185">Reference proteome</keyword>
<sequence>MTEKGSVSGGIKDLLRIEGLTVLLLSLFAYSEFGSGWGLFALCFLLPDLSLLGYIVGARIGAVLYNTAHSYVGALLCVAAGVYLSQPLAVSSGIIWIAHIGFDRSLGYGLKYENGFRFTHLGTIGRPKS</sequence>
<dbReference type="EMBL" id="JBHSHJ010000003">
    <property type="protein sequence ID" value="MFC4788298.1"/>
    <property type="molecule type" value="Genomic_DNA"/>
</dbReference>
<dbReference type="Pfam" id="PF14079">
    <property type="entry name" value="DUF4260"/>
    <property type="match status" value="1"/>
</dbReference>
<evidence type="ECO:0000313" key="3">
    <source>
        <dbReference type="Proteomes" id="UP001596001"/>
    </source>
</evidence>
<dbReference type="RefSeq" id="WP_382430601.1">
    <property type="nucleotide sequence ID" value="NZ_JBHSHJ010000003.1"/>
</dbReference>
<name>A0ABV9QB38_9BURK</name>
<protein>
    <submittedName>
        <fullName evidence="2">DUF4260 domain-containing protein</fullName>
    </submittedName>
</protein>
<organism evidence="2 3">
    <name type="scientific">Giesbergeria sinuosa</name>
    <dbReference type="NCBI Taxonomy" id="80883"/>
    <lineage>
        <taxon>Bacteria</taxon>
        <taxon>Pseudomonadati</taxon>
        <taxon>Pseudomonadota</taxon>
        <taxon>Betaproteobacteria</taxon>
        <taxon>Burkholderiales</taxon>
        <taxon>Comamonadaceae</taxon>
        <taxon>Giesbergeria</taxon>
    </lineage>
</organism>
<keyword evidence="1" id="KW-1133">Transmembrane helix</keyword>
<keyword evidence="1" id="KW-0472">Membrane</keyword>
<reference evidence="3" key="1">
    <citation type="journal article" date="2019" name="Int. J. Syst. Evol. Microbiol.">
        <title>The Global Catalogue of Microorganisms (GCM) 10K type strain sequencing project: providing services to taxonomists for standard genome sequencing and annotation.</title>
        <authorList>
            <consortium name="The Broad Institute Genomics Platform"/>
            <consortium name="The Broad Institute Genome Sequencing Center for Infectious Disease"/>
            <person name="Wu L."/>
            <person name="Ma J."/>
        </authorList>
    </citation>
    <scope>NUCLEOTIDE SEQUENCE [LARGE SCALE GENOMIC DNA]</scope>
    <source>
        <strain evidence="3">CCUG 49452</strain>
    </source>
</reference>
<feature type="transmembrane region" description="Helical" evidence="1">
    <location>
        <begin position="37"/>
        <end position="56"/>
    </location>
</feature>